<dbReference type="AlphaFoldDB" id="A0AAD3XFJ7"/>
<dbReference type="Proteomes" id="UP001279734">
    <property type="component" value="Unassembled WGS sequence"/>
</dbReference>
<dbReference type="EMBL" id="BSYO01000004">
    <property type="protein sequence ID" value="GMH02817.1"/>
    <property type="molecule type" value="Genomic_DNA"/>
</dbReference>
<dbReference type="InterPro" id="IPR003676">
    <property type="entry name" value="SAUR_fam"/>
</dbReference>
<comment type="similarity">
    <text evidence="1">Belongs to the ARG7 family.</text>
</comment>
<proteinExistence type="inferred from homology"/>
<reference evidence="2" key="1">
    <citation type="submission" date="2023-05" db="EMBL/GenBank/DDBJ databases">
        <title>Nepenthes gracilis genome sequencing.</title>
        <authorList>
            <person name="Fukushima K."/>
        </authorList>
    </citation>
    <scope>NUCLEOTIDE SEQUENCE</scope>
    <source>
        <strain evidence="2">SING2019-196</strain>
    </source>
</reference>
<dbReference type="PANTHER" id="PTHR31929">
    <property type="entry name" value="SAUR-LIKE AUXIN-RESPONSIVE PROTEIN FAMILY-RELATED"/>
    <property type="match status" value="1"/>
</dbReference>
<evidence type="ECO:0000313" key="3">
    <source>
        <dbReference type="Proteomes" id="UP001279734"/>
    </source>
</evidence>
<name>A0AAD3XFJ7_NEPGR</name>
<dbReference type="GO" id="GO:0009733">
    <property type="term" value="P:response to auxin"/>
    <property type="evidence" value="ECO:0007669"/>
    <property type="project" value="InterPro"/>
</dbReference>
<sequence>MGIYMPQKVKYHAKQVMRRQLPFSAGQQCHCQESSALPVPKGHFAVYVGDEEEKQHFVIPISYLKHPLFQELLRKAEKTLATTHGIGGIVVPCSKYYFIDLVSLLKYS</sequence>
<protein>
    <submittedName>
        <fullName evidence="2">Uncharacterized protein</fullName>
    </submittedName>
</protein>
<evidence type="ECO:0000256" key="1">
    <source>
        <dbReference type="ARBA" id="ARBA00006974"/>
    </source>
</evidence>
<comment type="caution">
    <text evidence="2">The sequence shown here is derived from an EMBL/GenBank/DDBJ whole genome shotgun (WGS) entry which is preliminary data.</text>
</comment>
<dbReference type="Pfam" id="PF02519">
    <property type="entry name" value="Auxin_inducible"/>
    <property type="match status" value="1"/>
</dbReference>
<evidence type="ECO:0000313" key="2">
    <source>
        <dbReference type="EMBL" id="GMH02817.1"/>
    </source>
</evidence>
<gene>
    <name evidence="2" type="ORF">Nepgr_004656</name>
</gene>
<accession>A0AAD3XFJ7</accession>
<keyword evidence="3" id="KW-1185">Reference proteome</keyword>
<organism evidence="2 3">
    <name type="scientific">Nepenthes gracilis</name>
    <name type="common">Slender pitcher plant</name>
    <dbReference type="NCBI Taxonomy" id="150966"/>
    <lineage>
        <taxon>Eukaryota</taxon>
        <taxon>Viridiplantae</taxon>
        <taxon>Streptophyta</taxon>
        <taxon>Embryophyta</taxon>
        <taxon>Tracheophyta</taxon>
        <taxon>Spermatophyta</taxon>
        <taxon>Magnoliopsida</taxon>
        <taxon>eudicotyledons</taxon>
        <taxon>Gunneridae</taxon>
        <taxon>Pentapetalae</taxon>
        <taxon>Caryophyllales</taxon>
        <taxon>Nepenthaceae</taxon>
        <taxon>Nepenthes</taxon>
    </lineage>
</organism>